<comment type="caution">
    <text evidence="1">The sequence shown here is derived from an EMBL/GenBank/DDBJ whole genome shotgun (WGS) entry which is preliminary data.</text>
</comment>
<dbReference type="Proteomes" id="UP000605970">
    <property type="component" value="Unassembled WGS sequence"/>
</dbReference>
<protein>
    <submittedName>
        <fullName evidence="1">Uncharacterized protein</fullName>
    </submittedName>
</protein>
<name>A0A8S9ZDZ1_9BILA</name>
<sequence length="129" mass="14144">MDDYDDNYVPQISTMDWQNLERETENIQVRVAPAIGSTAGSGSFLYDVSAQPVAGTSYRSFPGMGIMPEQPFIGVASYGSGQCLSKSCTNSQSLFFKQSFLSRGKAFFATNVITKNLSYRRIFVGCSGF</sequence>
<evidence type="ECO:0000313" key="1">
    <source>
        <dbReference type="EMBL" id="KAF7629922.1"/>
    </source>
</evidence>
<proteinExistence type="predicted"/>
<dbReference type="AlphaFoldDB" id="A0A8S9ZDZ1"/>
<gene>
    <name evidence="1" type="ORF">Mgra_00009053</name>
</gene>
<reference evidence="1" key="1">
    <citation type="journal article" date="2020" name="Ecol. Evol.">
        <title>Genome structure and content of the rice root-knot nematode (Meloidogyne graminicola).</title>
        <authorList>
            <person name="Phan N.T."/>
            <person name="Danchin E.G.J."/>
            <person name="Klopp C."/>
            <person name="Perfus-Barbeoch L."/>
            <person name="Kozlowski D.K."/>
            <person name="Koutsovoulos G.D."/>
            <person name="Lopez-Roques C."/>
            <person name="Bouchez O."/>
            <person name="Zahm M."/>
            <person name="Besnard G."/>
            <person name="Bellafiore S."/>
        </authorList>
    </citation>
    <scope>NUCLEOTIDE SEQUENCE</scope>
    <source>
        <strain evidence="1">VN-18</strain>
    </source>
</reference>
<accession>A0A8S9ZDZ1</accession>
<dbReference type="OrthoDB" id="10680002at2759"/>
<evidence type="ECO:0000313" key="2">
    <source>
        <dbReference type="Proteomes" id="UP000605970"/>
    </source>
</evidence>
<dbReference type="EMBL" id="JABEBT010000136">
    <property type="protein sequence ID" value="KAF7629922.1"/>
    <property type="molecule type" value="Genomic_DNA"/>
</dbReference>
<keyword evidence="2" id="KW-1185">Reference proteome</keyword>
<organism evidence="1 2">
    <name type="scientific">Meloidogyne graminicola</name>
    <dbReference type="NCBI Taxonomy" id="189291"/>
    <lineage>
        <taxon>Eukaryota</taxon>
        <taxon>Metazoa</taxon>
        <taxon>Ecdysozoa</taxon>
        <taxon>Nematoda</taxon>
        <taxon>Chromadorea</taxon>
        <taxon>Rhabditida</taxon>
        <taxon>Tylenchina</taxon>
        <taxon>Tylenchomorpha</taxon>
        <taxon>Tylenchoidea</taxon>
        <taxon>Meloidogynidae</taxon>
        <taxon>Meloidogyninae</taxon>
        <taxon>Meloidogyne</taxon>
    </lineage>
</organism>